<evidence type="ECO:0000256" key="1">
    <source>
        <dbReference type="ARBA" id="ARBA00004651"/>
    </source>
</evidence>
<feature type="transmembrane region" description="Helical" evidence="15">
    <location>
        <begin position="559"/>
        <end position="583"/>
    </location>
</feature>
<evidence type="ECO:0000256" key="8">
    <source>
        <dbReference type="ARBA" id="ARBA00023053"/>
    </source>
</evidence>
<evidence type="ECO:0000313" key="17">
    <source>
        <dbReference type="Proteomes" id="UP000546464"/>
    </source>
</evidence>
<feature type="transmembrane region" description="Helical" evidence="15">
    <location>
        <begin position="243"/>
        <end position="262"/>
    </location>
</feature>
<evidence type="ECO:0000256" key="4">
    <source>
        <dbReference type="ARBA" id="ARBA00022475"/>
    </source>
</evidence>
<evidence type="ECO:0000256" key="3">
    <source>
        <dbReference type="ARBA" id="ARBA00022448"/>
    </source>
</evidence>
<keyword evidence="3" id="KW-0813">Transport</keyword>
<keyword evidence="8" id="KW-0915">Sodium</keyword>
<dbReference type="InterPro" id="IPR050277">
    <property type="entry name" value="Sodium:Solute_Symporter"/>
</dbReference>
<dbReference type="PANTHER" id="PTHR48086:SF3">
    <property type="entry name" value="SODIUM_PROLINE SYMPORTER"/>
    <property type="match status" value="1"/>
</dbReference>
<comment type="subcellular location">
    <subcellularLocation>
        <location evidence="1">Cell membrane</location>
        <topology evidence="1">Multi-pass membrane protein</topology>
    </subcellularLocation>
</comment>
<comment type="similarity">
    <text evidence="2 13">Belongs to the sodium:solute symporter (SSF) (TC 2.A.21) family.</text>
</comment>
<feature type="transmembrane region" description="Helical" evidence="15">
    <location>
        <begin position="164"/>
        <end position="188"/>
    </location>
</feature>
<evidence type="ECO:0000256" key="10">
    <source>
        <dbReference type="ARBA" id="ARBA00023136"/>
    </source>
</evidence>
<dbReference type="InterPro" id="IPR038377">
    <property type="entry name" value="Na/Glc_symporter_sf"/>
</dbReference>
<evidence type="ECO:0000313" key="16">
    <source>
        <dbReference type="EMBL" id="MBC2595224.1"/>
    </source>
</evidence>
<protein>
    <submittedName>
        <fullName evidence="16">Sodium:proline symporter</fullName>
    </submittedName>
</protein>
<dbReference type="EMBL" id="JACHVB010000035">
    <property type="protein sequence ID" value="MBC2595224.1"/>
    <property type="molecule type" value="Genomic_DNA"/>
</dbReference>
<sequence>MHIIDWSIMLLSIALVAGFGIFTRRYMRSVADFMSGGRVAGRYLLTVSKGEMQAGAVVFVAVFEMIGQAGFTITWWQWIQVPAMLVVAISGFVIYRFRETRAMTLAQFFELRYSKSFRVCTGVMGFVAGVLNFGIIPSVGARFFVYFLGLPPELDLGFMALPTYIPLMGFFLSITLLLTISGGLITVMVTDCLEGMLSQLFYIVIIAALLLLFSWDEISTVLASREAGHSMLNPFDASSVKDFNVWYVLMTILLGVYGTMAWQNASSYNAAALTPHESRMSGVLSRWREYGKASVVTLLAVCGLTFLNNADFATQAAPAIHAIDQIADPQVRSQMQIPVALSYLLPLGIKGALCAVFLMGIFGGDSTHLHSWGSIFVQDVLVPLRKRPFGMKQHIRVLRLSITGVAVFAFLFGSLFRQTEYIMMWWQVTTAVFVGGAGAAVIGGLYWKKGTTAGAWSALITGSTLSLSGILLRQILKDDFPLNGIQIGFFTALIAILVYITVSLITCREDYNLDRMLHRGKYAAVKDKVGDADPVPPRRRLNWGRIIGFDGNFTLGDKWIAGGLFGWGIFWAMVCITGSIWNWVAPWPVHVWSSFWHVVGILIPVLMTIVTGIWFTWGGIRDMRRLFVSLRTQTSSEFDDGTVVGHLNLDEAVQEEEAPAAEGINRPANDPAYRQK</sequence>
<evidence type="ECO:0000256" key="15">
    <source>
        <dbReference type="SAM" id="Phobius"/>
    </source>
</evidence>
<keyword evidence="17" id="KW-1185">Reference proteome</keyword>
<gene>
    <name evidence="16" type="ORF">H5P28_13230</name>
</gene>
<feature type="transmembrane region" description="Helical" evidence="15">
    <location>
        <begin position="422"/>
        <end position="447"/>
    </location>
</feature>
<feature type="transmembrane region" description="Helical" evidence="15">
    <location>
        <begin position="454"/>
        <end position="475"/>
    </location>
</feature>
<keyword evidence="7 15" id="KW-1133">Transmembrane helix</keyword>
<evidence type="ECO:0000256" key="14">
    <source>
        <dbReference type="SAM" id="MobiDB-lite"/>
    </source>
</evidence>
<evidence type="ECO:0000256" key="5">
    <source>
        <dbReference type="ARBA" id="ARBA00022692"/>
    </source>
</evidence>
<comment type="caution">
    <text evidence="16">The sequence shown here is derived from an EMBL/GenBank/DDBJ whole genome shotgun (WGS) entry which is preliminary data.</text>
</comment>
<keyword evidence="9" id="KW-0406">Ion transport</keyword>
<feature type="transmembrane region" description="Helical" evidence="15">
    <location>
        <begin position="595"/>
        <end position="617"/>
    </location>
</feature>
<accession>A0A842HI46</accession>
<evidence type="ECO:0000256" key="2">
    <source>
        <dbReference type="ARBA" id="ARBA00006434"/>
    </source>
</evidence>
<keyword evidence="4" id="KW-1003">Cell membrane</keyword>
<feature type="transmembrane region" description="Helical" evidence="15">
    <location>
        <begin position="340"/>
        <end position="363"/>
    </location>
</feature>
<name>A0A842HI46_9BACT</name>
<evidence type="ECO:0000256" key="7">
    <source>
        <dbReference type="ARBA" id="ARBA00022989"/>
    </source>
</evidence>
<feature type="transmembrane region" description="Helical" evidence="15">
    <location>
        <begin position="75"/>
        <end position="95"/>
    </location>
</feature>
<dbReference type="InterPro" id="IPR001734">
    <property type="entry name" value="Na/solute_symporter"/>
</dbReference>
<feature type="transmembrane region" description="Helical" evidence="15">
    <location>
        <begin position="116"/>
        <end position="144"/>
    </location>
</feature>
<organism evidence="16 17">
    <name type="scientific">Ruficoccus amylovorans</name>
    <dbReference type="NCBI Taxonomy" id="1804625"/>
    <lineage>
        <taxon>Bacteria</taxon>
        <taxon>Pseudomonadati</taxon>
        <taxon>Verrucomicrobiota</taxon>
        <taxon>Opitutia</taxon>
        <taxon>Puniceicoccales</taxon>
        <taxon>Cerasicoccaceae</taxon>
        <taxon>Ruficoccus</taxon>
    </lineage>
</organism>
<evidence type="ECO:0000256" key="6">
    <source>
        <dbReference type="ARBA" id="ARBA00022847"/>
    </source>
</evidence>
<dbReference type="GO" id="GO:0015293">
    <property type="term" value="F:symporter activity"/>
    <property type="evidence" value="ECO:0007669"/>
    <property type="project" value="UniProtKB-KW"/>
</dbReference>
<dbReference type="GO" id="GO:0005886">
    <property type="term" value="C:plasma membrane"/>
    <property type="evidence" value="ECO:0007669"/>
    <property type="project" value="UniProtKB-SubCell"/>
</dbReference>
<dbReference type="PANTHER" id="PTHR48086">
    <property type="entry name" value="SODIUM/PROLINE SYMPORTER-RELATED"/>
    <property type="match status" value="1"/>
</dbReference>
<keyword evidence="5 15" id="KW-0812">Transmembrane</keyword>
<keyword evidence="11" id="KW-0739">Sodium transport</keyword>
<reference evidence="16 17" key="1">
    <citation type="submission" date="2020-07" db="EMBL/GenBank/DDBJ databases">
        <authorList>
            <person name="Feng X."/>
        </authorList>
    </citation>
    <scope>NUCLEOTIDE SEQUENCE [LARGE SCALE GENOMIC DNA]</scope>
    <source>
        <strain evidence="16 17">JCM31066</strain>
    </source>
</reference>
<dbReference type="AlphaFoldDB" id="A0A842HI46"/>
<keyword evidence="6" id="KW-0769">Symport</keyword>
<evidence type="ECO:0000256" key="9">
    <source>
        <dbReference type="ARBA" id="ARBA00023065"/>
    </source>
</evidence>
<feature type="region of interest" description="Disordered" evidence="14">
    <location>
        <begin position="656"/>
        <end position="676"/>
    </location>
</feature>
<proteinExistence type="inferred from homology"/>
<feature type="transmembrane region" description="Helical" evidence="15">
    <location>
        <begin position="6"/>
        <end position="22"/>
    </location>
</feature>
<comment type="catalytic activity">
    <reaction evidence="12">
        <text>L-proline(in) + Na(+)(in) = L-proline(out) + Na(+)(out)</text>
        <dbReference type="Rhea" id="RHEA:28967"/>
        <dbReference type="ChEBI" id="CHEBI:29101"/>
        <dbReference type="ChEBI" id="CHEBI:60039"/>
    </reaction>
</comment>
<keyword evidence="10 15" id="KW-0472">Membrane</keyword>
<dbReference type="Gene3D" id="1.20.1730.10">
    <property type="entry name" value="Sodium/glucose cotransporter"/>
    <property type="match status" value="1"/>
</dbReference>
<evidence type="ECO:0000256" key="13">
    <source>
        <dbReference type="RuleBase" id="RU362091"/>
    </source>
</evidence>
<feature type="transmembrane region" description="Helical" evidence="15">
    <location>
        <begin position="200"/>
        <end position="223"/>
    </location>
</feature>
<dbReference type="Pfam" id="PF00474">
    <property type="entry name" value="SSF"/>
    <property type="match status" value="1"/>
</dbReference>
<feature type="transmembrane region" description="Helical" evidence="15">
    <location>
        <begin position="487"/>
        <end position="507"/>
    </location>
</feature>
<feature type="transmembrane region" description="Helical" evidence="15">
    <location>
        <begin position="43"/>
        <end position="63"/>
    </location>
</feature>
<evidence type="ECO:0000256" key="12">
    <source>
        <dbReference type="ARBA" id="ARBA00033708"/>
    </source>
</evidence>
<feature type="transmembrane region" description="Helical" evidence="15">
    <location>
        <begin position="369"/>
        <end position="385"/>
    </location>
</feature>
<feature type="transmembrane region" description="Helical" evidence="15">
    <location>
        <begin position="397"/>
        <end position="416"/>
    </location>
</feature>
<evidence type="ECO:0000256" key="11">
    <source>
        <dbReference type="ARBA" id="ARBA00023201"/>
    </source>
</evidence>
<dbReference type="Proteomes" id="UP000546464">
    <property type="component" value="Unassembled WGS sequence"/>
</dbReference>
<dbReference type="PROSITE" id="PS50283">
    <property type="entry name" value="NA_SOLUT_SYMP_3"/>
    <property type="match status" value="1"/>
</dbReference>
<dbReference type="GO" id="GO:0006814">
    <property type="term" value="P:sodium ion transport"/>
    <property type="evidence" value="ECO:0007669"/>
    <property type="project" value="UniProtKB-KW"/>
</dbReference>